<dbReference type="InterPro" id="IPR005765">
    <property type="entry name" value="UPRT"/>
</dbReference>
<evidence type="ECO:0000256" key="3">
    <source>
        <dbReference type="ARBA" id="ARBA00011894"/>
    </source>
</evidence>
<dbReference type="InterPro" id="IPR000836">
    <property type="entry name" value="PRTase_dom"/>
</dbReference>
<dbReference type="GO" id="GO:0000287">
    <property type="term" value="F:magnesium ion binding"/>
    <property type="evidence" value="ECO:0007669"/>
    <property type="project" value="UniProtKB-UniRule"/>
</dbReference>
<dbReference type="GO" id="GO:0005737">
    <property type="term" value="C:cytoplasm"/>
    <property type="evidence" value="ECO:0007669"/>
    <property type="project" value="UniProtKB-ARBA"/>
</dbReference>
<keyword evidence="5 15" id="KW-0328">Glycosyltransferase</keyword>
<comment type="similarity">
    <text evidence="2 15">Belongs to the UPRTase family.</text>
</comment>
<evidence type="ECO:0000256" key="12">
    <source>
        <dbReference type="ARBA" id="ARBA00056901"/>
    </source>
</evidence>
<dbReference type="Pfam" id="PF14681">
    <property type="entry name" value="UPRTase"/>
    <property type="match status" value="1"/>
</dbReference>
<keyword evidence="8 15" id="KW-0460">Magnesium</keyword>
<keyword evidence="6 15" id="KW-0808">Transferase</keyword>
<dbReference type="GO" id="GO:0005525">
    <property type="term" value="F:GTP binding"/>
    <property type="evidence" value="ECO:0007669"/>
    <property type="project" value="UniProtKB-KW"/>
</dbReference>
<organism evidence="17 18">
    <name type="scientific">Candidatus Thermoflexus japonica</name>
    <dbReference type="NCBI Taxonomy" id="2035417"/>
    <lineage>
        <taxon>Bacteria</taxon>
        <taxon>Bacillati</taxon>
        <taxon>Chloroflexota</taxon>
        <taxon>Thermoflexia</taxon>
        <taxon>Thermoflexales</taxon>
        <taxon>Thermoflexaceae</taxon>
        <taxon>Thermoflexus</taxon>
    </lineage>
</organism>
<protein>
    <recommendedName>
        <fullName evidence="13 15">Uracil phosphoribosyltransferase</fullName>
        <ecNumber evidence="3 15">2.4.2.9</ecNumber>
    </recommendedName>
    <alternativeName>
        <fullName evidence="10 15">UMP pyrophosphorylase</fullName>
    </alternativeName>
    <alternativeName>
        <fullName evidence="14 15">UPRTase</fullName>
    </alternativeName>
</protein>
<feature type="domain" description="Phosphoribosyltransferase" evidence="16">
    <location>
        <begin position="7"/>
        <end position="207"/>
    </location>
</feature>
<evidence type="ECO:0000256" key="4">
    <source>
        <dbReference type="ARBA" id="ARBA00022533"/>
    </source>
</evidence>
<accession>A0A2H5Y3Z0</accession>
<dbReference type="GO" id="GO:0006223">
    <property type="term" value="P:uracil salvage"/>
    <property type="evidence" value="ECO:0007669"/>
    <property type="project" value="InterPro"/>
</dbReference>
<dbReference type="GO" id="GO:0044206">
    <property type="term" value="P:UMP salvage"/>
    <property type="evidence" value="ECO:0007669"/>
    <property type="project" value="UniProtKB-UniRule"/>
</dbReference>
<feature type="binding site" evidence="15">
    <location>
        <begin position="130"/>
        <end position="138"/>
    </location>
    <ligand>
        <name>5-phospho-alpha-D-ribose 1-diphosphate</name>
        <dbReference type="ChEBI" id="CHEBI:58017"/>
    </ligand>
</feature>
<evidence type="ECO:0000256" key="13">
    <source>
        <dbReference type="ARBA" id="ARBA00072146"/>
    </source>
</evidence>
<dbReference type="EC" id="2.4.2.9" evidence="3 15"/>
<comment type="catalytic activity">
    <reaction evidence="11 15">
        <text>UMP + diphosphate = 5-phospho-alpha-D-ribose 1-diphosphate + uracil</text>
        <dbReference type="Rhea" id="RHEA:13017"/>
        <dbReference type="ChEBI" id="CHEBI:17568"/>
        <dbReference type="ChEBI" id="CHEBI:33019"/>
        <dbReference type="ChEBI" id="CHEBI:57865"/>
        <dbReference type="ChEBI" id="CHEBI:58017"/>
        <dbReference type="EC" id="2.4.2.9"/>
    </reaction>
</comment>
<evidence type="ECO:0000256" key="10">
    <source>
        <dbReference type="ARBA" id="ARBA00031082"/>
    </source>
</evidence>
<proteinExistence type="inferred from homology"/>
<comment type="cofactor">
    <cofactor evidence="15">
        <name>Mg(2+)</name>
        <dbReference type="ChEBI" id="CHEBI:18420"/>
    </cofactor>
    <text evidence="15">Binds 1 Mg(2+) ion per subunit. The magnesium is bound as Mg-PRPP.</text>
</comment>
<dbReference type="NCBIfam" id="TIGR01091">
    <property type="entry name" value="upp"/>
    <property type="match status" value="1"/>
</dbReference>
<feature type="binding site" evidence="15">
    <location>
        <begin position="198"/>
        <end position="200"/>
    </location>
    <ligand>
        <name>uracil</name>
        <dbReference type="ChEBI" id="CHEBI:17568"/>
    </ligand>
</feature>
<reference evidence="18" key="1">
    <citation type="submission" date="2017-09" db="EMBL/GenBank/DDBJ databases">
        <title>Metaegenomics of thermophilic ammonia-oxidizing enrichment culture.</title>
        <authorList>
            <person name="Kato S."/>
            <person name="Suzuki K."/>
        </authorList>
    </citation>
    <scope>NUCLEOTIDE SEQUENCE [LARGE SCALE GENOMIC DNA]</scope>
</reference>
<dbReference type="EMBL" id="BEHY01000005">
    <property type="protein sequence ID" value="GBD08165.1"/>
    <property type="molecule type" value="Genomic_DNA"/>
</dbReference>
<evidence type="ECO:0000256" key="11">
    <source>
        <dbReference type="ARBA" id="ARBA00052919"/>
    </source>
</evidence>
<feature type="binding site" evidence="15">
    <location>
        <position position="193"/>
    </location>
    <ligand>
        <name>uracil</name>
        <dbReference type="ChEBI" id="CHEBI:17568"/>
    </ligand>
</feature>
<keyword evidence="9 15" id="KW-0342">GTP-binding</keyword>
<dbReference type="CDD" id="cd06223">
    <property type="entry name" value="PRTases_typeI"/>
    <property type="match status" value="1"/>
</dbReference>
<comment type="caution">
    <text evidence="17">The sequence shown here is derived from an EMBL/GenBank/DDBJ whole genome shotgun (WGS) entry which is preliminary data.</text>
</comment>
<dbReference type="NCBIfam" id="NF001097">
    <property type="entry name" value="PRK00129.1"/>
    <property type="match status" value="1"/>
</dbReference>
<dbReference type="UniPathway" id="UPA00574">
    <property type="reaction ID" value="UER00636"/>
</dbReference>
<dbReference type="Gene3D" id="3.40.50.2020">
    <property type="match status" value="1"/>
</dbReference>
<evidence type="ECO:0000256" key="5">
    <source>
        <dbReference type="ARBA" id="ARBA00022676"/>
    </source>
</evidence>
<dbReference type="InterPro" id="IPR034332">
    <property type="entry name" value="Upp_B"/>
</dbReference>
<evidence type="ECO:0000259" key="16">
    <source>
        <dbReference type="Pfam" id="PF14681"/>
    </source>
</evidence>
<evidence type="ECO:0000256" key="8">
    <source>
        <dbReference type="ARBA" id="ARBA00022842"/>
    </source>
</evidence>
<feature type="binding site" evidence="15">
    <location>
        <position position="78"/>
    </location>
    <ligand>
        <name>5-phospho-alpha-D-ribose 1-diphosphate</name>
        <dbReference type="ChEBI" id="CHEBI:58017"/>
    </ligand>
</feature>
<evidence type="ECO:0000256" key="15">
    <source>
        <dbReference type="HAMAP-Rule" id="MF_01218"/>
    </source>
</evidence>
<feature type="binding site" evidence="15">
    <location>
        <position position="199"/>
    </location>
    <ligand>
        <name>5-phospho-alpha-D-ribose 1-diphosphate</name>
        <dbReference type="ChEBI" id="CHEBI:58017"/>
    </ligand>
</feature>
<dbReference type="GO" id="GO:0004845">
    <property type="term" value="F:uracil phosphoribosyltransferase activity"/>
    <property type="evidence" value="ECO:0007669"/>
    <property type="project" value="UniProtKB-UniRule"/>
</dbReference>
<feature type="binding site" evidence="15">
    <location>
        <position position="103"/>
    </location>
    <ligand>
        <name>5-phospho-alpha-D-ribose 1-diphosphate</name>
        <dbReference type="ChEBI" id="CHEBI:58017"/>
    </ligand>
</feature>
<comment type="activity regulation">
    <text evidence="15">Allosterically activated by GTP.</text>
</comment>
<dbReference type="InterPro" id="IPR029057">
    <property type="entry name" value="PRTase-like"/>
</dbReference>
<keyword evidence="4 15" id="KW-0021">Allosteric enzyme</keyword>
<evidence type="ECO:0000256" key="14">
    <source>
        <dbReference type="ARBA" id="ARBA00079807"/>
    </source>
</evidence>
<gene>
    <name evidence="15 17" type="primary">upp</name>
    <name evidence="17" type="ORF">HRbin22_00398</name>
</gene>
<comment type="pathway">
    <text evidence="1 15">Pyrimidine metabolism; UMP biosynthesis via salvage pathway; UMP from uracil: step 1/1.</text>
</comment>
<dbReference type="HAMAP" id="MF_01218_B">
    <property type="entry name" value="Upp_B"/>
    <property type="match status" value="1"/>
</dbReference>
<dbReference type="FunFam" id="3.40.50.2020:FF:000003">
    <property type="entry name" value="Uracil phosphoribosyltransferase"/>
    <property type="match status" value="1"/>
</dbReference>
<comment type="function">
    <text evidence="12 15">Catalyzes the conversion of uracil and 5-phospho-alpha-D-ribose 1-diphosphate (PRPP) to UMP and diphosphate.</text>
</comment>
<dbReference type="PANTHER" id="PTHR32315">
    <property type="entry name" value="ADENINE PHOSPHORIBOSYLTRANSFERASE"/>
    <property type="match status" value="1"/>
</dbReference>
<dbReference type="AlphaFoldDB" id="A0A2H5Y3Z0"/>
<evidence type="ECO:0000256" key="2">
    <source>
        <dbReference type="ARBA" id="ARBA00009516"/>
    </source>
</evidence>
<evidence type="ECO:0000313" key="17">
    <source>
        <dbReference type="EMBL" id="GBD08165.1"/>
    </source>
</evidence>
<evidence type="ECO:0000313" key="18">
    <source>
        <dbReference type="Proteomes" id="UP000236642"/>
    </source>
</evidence>
<evidence type="ECO:0000256" key="1">
    <source>
        <dbReference type="ARBA" id="ARBA00005180"/>
    </source>
</evidence>
<name>A0A2H5Y3Z0_9CHLR</name>
<keyword evidence="7 15" id="KW-0547">Nucleotide-binding</keyword>
<evidence type="ECO:0000256" key="7">
    <source>
        <dbReference type="ARBA" id="ARBA00022741"/>
    </source>
</evidence>
<dbReference type="Proteomes" id="UP000236642">
    <property type="component" value="Unassembled WGS sequence"/>
</dbReference>
<dbReference type="PANTHER" id="PTHR32315:SF4">
    <property type="entry name" value="URACIL PHOSPHORIBOSYLTRANSFERASE, CHLOROPLASTIC"/>
    <property type="match status" value="1"/>
</dbReference>
<dbReference type="SUPFAM" id="SSF53271">
    <property type="entry name" value="PRTase-like"/>
    <property type="match status" value="1"/>
</dbReference>
<sequence length="210" mass="23158">MSQIHIVRHPVVQHKLTELRDQRTGPKRFRELLREITPLLLYEATRDLEVEEVPVSTPMGEARGQRLRGTIGLVPILRAGLGMVEGALQVFPEAQVWHLGIYRDERTLQPIAYYNRLPPQPTVAWCFILDPMLATGGSAVAAADILKRWGVPHIVFVGLIAAPEGLDRFAQAHPGIPVYVAAVDSHLNPHGFIVPGLGDAGDRQFGTGVY</sequence>
<dbReference type="InterPro" id="IPR050054">
    <property type="entry name" value="UPRTase/APRTase"/>
</dbReference>
<evidence type="ECO:0000256" key="6">
    <source>
        <dbReference type="ARBA" id="ARBA00022679"/>
    </source>
</evidence>
<evidence type="ECO:0000256" key="9">
    <source>
        <dbReference type="ARBA" id="ARBA00023134"/>
    </source>
</evidence>